<dbReference type="SUPFAM" id="SSF69593">
    <property type="entry name" value="Glycerol-3-phosphate (1)-acyltransferase"/>
    <property type="match status" value="1"/>
</dbReference>
<dbReference type="RefSeq" id="WP_285666216.1">
    <property type="nucleotide sequence ID" value="NZ_BSTX01000004.1"/>
</dbReference>
<feature type="region of interest" description="Disordered" evidence="3">
    <location>
        <begin position="224"/>
        <end position="246"/>
    </location>
</feature>
<name>A0A9W6SRC1_9ACTN</name>
<evidence type="ECO:0000259" key="4">
    <source>
        <dbReference type="SMART" id="SM00563"/>
    </source>
</evidence>
<proteinExistence type="predicted"/>
<dbReference type="InterPro" id="IPR002123">
    <property type="entry name" value="Plipid/glycerol_acylTrfase"/>
</dbReference>
<evidence type="ECO:0000256" key="2">
    <source>
        <dbReference type="ARBA" id="ARBA00023315"/>
    </source>
</evidence>
<dbReference type="GO" id="GO:0005886">
    <property type="term" value="C:plasma membrane"/>
    <property type="evidence" value="ECO:0007669"/>
    <property type="project" value="TreeGrafter"/>
</dbReference>
<reference evidence="5" key="1">
    <citation type="submission" date="2023-03" db="EMBL/GenBank/DDBJ databases">
        <title>Actinorhabdospora filicis NBRC 111898.</title>
        <authorList>
            <person name="Ichikawa N."/>
            <person name="Sato H."/>
            <person name="Tonouchi N."/>
        </authorList>
    </citation>
    <scope>NUCLEOTIDE SEQUENCE</scope>
    <source>
        <strain evidence="5">NBRC 111898</strain>
    </source>
</reference>
<keyword evidence="2 5" id="KW-0012">Acyltransferase</keyword>
<accession>A0A9W6SRC1</accession>
<evidence type="ECO:0000313" key="5">
    <source>
        <dbReference type="EMBL" id="GLZ80928.1"/>
    </source>
</evidence>
<keyword evidence="1" id="KW-0808">Transferase</keyword>
<evidence type="ECO:0000256" key="1">
    <source>
        <dbReference type="ARBA" id="ARBA00022679"/>
    </source>
</evidence>
<dbReference type="PANTHER" id="PTHR10434:SF11">
    <property type="entry name" value="1-ACYL-SN-GLYCEROL-3-PHOSPHATE ACYLTRANSFERASE"/>
    <property type="match status" value="1"/>
</dbReference>
<feature type="domain" description="Phospholipid/glycerol acyltransferase" evidence="4">
    <location>
        <begin position="36"/>
        <end position="155"/>
    </location>
</feature>
<evidence type="ECO:0000313" key="6">
    <source>
        <dbReference type="Proteomes" id="UP001165079"/>
    </source>
</evidence>
<keyword evidence="6" id="KW-1185">Reference proteome</keyword>
<dbReference type="GO" id="GO:0003841">
    <property type="term" value="F:1-acylglycerol-3-phosphate O-acyltransferase activity"/>
    <property type="evidence" value="ECO:0007669"/>
    <property type="project" value="TreeGrafter"/>
</dbReference>
<dbReference type="SMART" id="SM00563">
    <property type="entry name" value="PlsC"/>
    <property type="match status" value="1"/>
</dbReference>
<protein>
    <submittedName>
        <fullName evidence="5">1-acyl-sn-glycerol-3-phosphate acyltransferase</fullName>
    </submittedName>
</protein>
<dbReference type="Proteomes" id="UP001165079">
    <property type="component" value="Unassembled WGS sequence"/>
</dbReference>
<organism evidence="5 6">
    <name type="scientific">Actinorhabdospora filicis</name>
    <dbReference type="NCBI Taxonomy" id="1785913"/>
    <lineage>
        <taxon>Bacteria</taxon>
        <taxon>Bacillati</taxon>
        <taxon>Actinomycetota</taxon>
        <taxon>Actinomycetes</taxon>
        <taxon>Micromonosporales</taxon>
        <taxon>Micromonosporaceae</taxon>
        <taxon>Actinorhabdospora</taxon>
    </lineage>
</organism>
<dbReference type="EMBL" id="BSTX01000004">
    <property type="protein sequence ID" value="GLZ80928.1"/>
    <property type="molecule type" value="Genomic_DNA"/>
</dbReference>
<dbReference type="CDD" id="cd07989">
    <property type="entry name" value="LPLAT_AGPAT-like"/>
    <property type="match status" value="1"/>
</dbReference>
<dbReference type="PANTHER" id="PTHR10434">
    <property type="entry name" value="1-ACYL-SN-GLYCEROL-3-PHOSPHATE ACYLTRANSFERASE"/>
    <property type="match status" value="1"/>
</dbReference>
<sequence>MTFLYRVLQVTAAPAIRVVWRPKFTGTENIPRRGPVLIAANHLSAADHYFLGLITHRHIATMAKIEYFAQPGVKGKLMSALFNGLGQVPVDRSGGRAALDGLGASEQILREDRVLAIFPEGTRSPDGRLYKGKTGVARLALATGATVVPAGIQGTQDVQMEGQLLPKMAKVSIDIGKPLDFSDKLTDSPDRQTLREVTDEIMRAIQALSGQEYVDMFAARAKRELAEKQKAEEQENGEQKPEQQEQ</sequence>
<dbReference type="GO" id="GO:0006654">
    <property type="term" value="P:phosphatidic acid biosynthetic process"/>
    <property type="evidence" value="ECO:0007669"/>
    <property type="project" value="TreeGrafter"/>
</dbReference>
<evidence type="ECO:0000256" key="3">
    <source>
        <dbReference type="SAM" id="MobiDB-lite"/>
    </source>
</evidence>
<dbReference type="AlphaFoldDB" id="A0A9W6SRC1"/>
<gene>
    <name evidence="5" type="ORF">Afil01_57350</name>
</gene>
<dbReference type="Pfam" id="PF01553">
    <property type="entry name" value="Acyltransferase"/>
    <property type="match status" value="1"/>
</dbReference>
<comment type="caution">
    <text evidence="5">The sequence shown here is derived from an EMBL/GenBank/DDBJ whole genome shotgun (WGS) entry which is preliminary data.</text>
</comment>